<dbReference type="GeneID" id="93399848"/>
<dbReference type="Proteomes" id="UP000251647">
    <property type="component" value="Unassembled WGS sequence"/>
</dbReference>
<sequence>MKNIAMSLMALSLFGCSISAQQPPVATQTKDLRDFDSDGVINARDKCADTPLGAVVDNDGCPTYVKTDEKNSVHVLFANDSTVIPETYMAQLKKTAQFLETFPETHIELKGYASPVGNSAHNQYLSDTRAANVRQQLIDFGVAADRIKTVGFGDADPIQAETSEASNTLSRRVVAQVVGSKGHVVDQWTIFTVREN</sequence>
<dbReference type="AlphaFoldDB" id="A0A2T3QLE3"/>
<dbReference type="InterPro" id="IPR036737">
    <property type="entry name" value="OmpA-like_sf"/>
</dbReference>
<dbReference type="GO" id="GO:0009279">
    <property type="term" value="C:cell outer membrane"/>
    <property type="evidence" value="ECO:0007669"/>
    <property type="project" value="UniProtKB-SubCell"/>
</dbReference>
<reference evidence="4 5" key="1">
    <citation type="submission" date="2018-06" db="EMBL/GenBank/DDBJ databases">
        <authorList>
            <consortium name="Pathogen Informatics"/>
            <person name="Doyle S."/>
        </authorList>
    </citation>
    <scope>NUCLEOTIDE SEQUENCE [LARGE SCALE GENOMIC DNA]</scope>
    <source>
        <strain evidence="4 5">NCTC11647</strain>
    </source>
</reference>
<dbReference type="PANTHER" id="PTHR30329">
    <property type="entry name" value="STATOR ELEMENT OF FLAGELLAR MOTOR COMPLEX"/>
    <property type="match status" value="1"/>
</dbReference>
<evidence type="ECO:0000256" key="2">
    <source>
        <dbReference type="ARBA" id="ARBA00023136"/>
    </source>
</evidence>
<dbReference type="InterPro" id="IPR006665">
    <property type="entry name" value="OmpA-like"/>
</dbReference>
<keyword evidence="2" id="KW-0472">Membrane</keyword>
<dbReference type="Gene3D" id="3.30.1330.60">
    <property type="entry name" value="OmpA-like domain"/>
    <property type="match status" value="1"/>
</dbReference>
<dbReference type="PRINTS" id="PR01021">
    <property type="entry name" value="OMPADOMAIN"/>
</dbReference>
<protein>
    <submittedName>
        <fullName evidence="4">Outer membrane porin F</fullName>
    </submittedName>
</protein>
<dbReference type="Pfam" id="PF00691">
    <property type="entry name" value="OmpA"/>
    <property type="match status" value="1"/>
</dbReference>
<accession>A0A2T3QLE3</accession>
<dbReference type="PROSITE" id="PS51257">
    <property type="entry name" value="PROKAR_LIPOPROTEIN"/>
    <property type="match status" value="1"/>
</dbReference>
<evidence type="ECO:0000313" key="5">
    <source>
        <dbReference type="Proteomes" id="UP000251647"/>
    </source>
</evidence>
<comment type="subcellular location">
    <subcellularLocation>
        <location evidence="1">Cell outer membrane</location>
    </subcellularLocation>
</comment>
<evidence type="ECO:0000256" key="1">
    <source>
        <dbReference type="ARBA" id="ARBA00004442"/>
    </source>
</evidence>
<name>A0A2T3QLE3_PHODM</name>
<dbReference type="CDD" id="cd07185">
    <property type="entry name" value="OmpA_C-like"/>
    <property type="match status" value="1"/>
</dbReference>
<gene>
    <name evidence="4" type="primary">oprF_2</name>
    <name evidence="4" type="ORF">NCTC11647_02905</name>
</gene>
<dbReference type="PANTHER" id="PTHR30329:SF21">
    <property type="entry name" value="LIPOPROTEIN YIAD-RELATED"/>
    <property type="match status" value="1"/>
</dbReference>
<organism evidence="4 5">
    <name type="scientific">Photobacterium damselae</name>
    <dbReference type="NCBI Taxonomy" id="38293"/>
    <lineage>
        <taxon>Bacteria</taxon>
        <taxon>Pseudomonadati</taxon>
        <taxon>Pseudomonadota</taxon>
        <taxon>Gammaproteobacteria</taxon>
        <taxon>Vibrionales</taxon>
        <taxon>Vibrionaceae</taxon>
        <taxon>Photobacterium</taxon>
    </lineage>
</organism>
<dbReference type="InterPro" id="IPR006664">
    <property type="entry name" value="OMP_bac"/>
</dbReference>
<dbReference type="OrthoDB" id="9805832at2"/>
<dbReference type="EMBL" id="UATL01000005">
    <property type="protein sequence ID" value="SPY43972.1"/>
    <property type="molecule type" value="Genomic_DNA"/>
</dbReference>
<evidence type="ECO:0000256" key="3">
    <source>
        <dbReference type="ARBA" id="ARBA00023237"/>
    </source>
</evidence>
<dbReference type="SUPFAM" id="SSF103088">
    <property type="entry name" value="OmpA-like"/>
    <property type="match status" value="1"/>
</dbReference>
<dbReference type="PROSITE" id="PS51123">
    <property type="entry name" value="OMPA_2"/>
    <property type="match status" value="1"/>
</dbReference>
<dbReference type="RefSeq" id="WP_036765780.1">
    <property type="nucleotide sequence ID" value="NZ_CP018298.1"/>
</dbReference>
<dbReference type="InterPro" id="IPR050330">
    <property type="entry name" value="Bact_OuterMem_StrucFunc"/>
</dbReference>
<proteinExistence type="predicted"/>
<evidence type="ECO:0000313" key="4">
    <source>
        <dbReference type="EMBL" id="SPY43972.1"/>
    </source>
</evidence>
<keyword evidence="3" id="KW-0998">Cell outer membrane</keyword>